<proteinExistence type="predicted"/>
<organism evidence="2 3">
    <name type="scientific">Characodon lateralis</name>
    <dbReference type="NCBI Taxonomy" id="208331"/>
    <lineage>
        <taxon>Eukaryota</taxon>
        <taxon>Metazoa</taxon>
        <taxon>Chordata</taxon>
        <taxon>Craniata</taxon>
        <taxon>Vertebrata</taxon>
        <taxon>Euteleostomi</taxon>
        <taxon>Actinopterygii</taxon>
        <taxon>Neopterygii</taxon>
        <taxon>Teleostei</taxon>
        <taxon>Neoteleostei</taxon>
        <taxon>Acanthomorphata</taxon>
        <taxon>Ovalentaria</taxon>
        <taxon>Atherinomorphae</taxon>
        <taxon>Cyprinodontiformes</taxon>
        <taxon>Goodeidae</taxon>
        <taxon>Characodon</taxon>
    </lineage>
</organism>
<reference evidence="2 3" key="1">
    <citation type="submission" date="2021-06" db="EMBL/GenBank/DDBJ databases">
        <authorList>
            <person name="Palmer J.M."/>
        </authorList>
    </citation>
    <scope>NUCLEOTIDE SEQUENCE [LARGE SCALE GENOMIC DNA]</scope>
    <source>
        <strain evidence="2 3">CL_MEX2019</strain>
        <tissue evidence="2">Muscle</tissue>
    </source>
</reference>
<dbReference type="EMBL" id="JAHUTJ010033492">
    <property type="protein sequence ID" value="MED6277193.1"/>
    <property type="molecule type" value="Genomic_DNA"/>
</dbReference>
<feature type="region of interest" description="Disordered" evidence="1">
    <location>
        <begin position="1"/>
        <end position="33"/>
    </location>
</feature>
<feature type="compositionally biased region" description="Basic and acidic residues" evidence="1">
    <location>
        <begin position="63"/>
        <end position="80"/>
    </location>
</feature>
<feature type="compositionally biased region" description="Basic and acidic residues" evidence="1">
    <location>
        <begin position="1"/>
        <end position="10"/>
    </location>
</feature>
<evidence type="ECO:0000256" key="1">
    <source>
        <dbReference type="SAM" id="MobiDB-lite"/>
    </source>
</evidence>
<accession>A0ABU7DQ39</accession>
<protein>
    <submittedName>
        <fullName evidence="2">Uncharacterized protein</fullName>
    </submittedName>
</protein>
<name>A0ABU7DQ39_9TELE</name>
<gene>
    <name evidence="2" type="ORF">CHARACLAT_010839</name>
</gene>
<evidence type="ECO:0000313" key="3">
    <source>
        <dbReference type="Proteomes" id="UP001352852"/>
    </source>
</evidence>
<comment type="caution">
    <text evidence="2">The sequence shown here is derived from an EMBL/GenBank/DDBJ whole genome shotgun (WGS) entry which is preliminary data.</text>
</comment>
<dbReference type="Proteomes" id="UP001352852">
    <property type="component" value="Unassembled WGS sequence"/>
</dbReference>
<keyword evidence="3" id="KW-1185">Reference proteome</keyword>
<sequence>MLSKKEEKRSFSNGPLRDQWEKRAQSMADQCKQEAEWKQKSSLKVLFSKWTYHWSNGDQMKDEISDFRRVTSRTDEEDKKPKIKFKIVPPPPKLKAEPSPLPPPPPRRSSSTKPHRQKRKVEVDVFQLCWRESWMSLKPPKYLYLKAKEAKERRTWLMTTECPKSRKYTAKMCGWDTEWKGLINKWSHSWTQVKSPAQSEHSEDRDFQWDALFEKELVSKVEVGEYSLPVWAGTWKIMNFPFRQQKKNWDCGWENYQQDPSNKLDKFDLIQLQMDQDEPEGWVDSWKLSRAQFALEDITDEISSSSISDATFRISINDWLMPGWSKSYLLAAAPPEEYEERQKSWSSCWGYQQQIR</sequence>
<feature type="compositionally biased region" description="Pro residues" evidence="1">
    <location>
        <begin position="88"/>
        <end position="107"/>
    </location>
</feature>
<evidence type="ECO:0000313" key="2">
    <source>
        <dbReference type="EMBL" id="MED6277193.1"/>
    </source>
</evidence>
<feature type="region of interest" description="Disordered" evidence="1">
    <location>
        <begin position="63"/>
        <end position="119"/>
    </location>
</feature>